<feature type="compositionally biased region" description="Polar residues" evidence="4">
    <location>
        <begin position="789"/>
        <end position="809"/>
    </location>
</feature>
<protein>
    <submittedName>
        <fullName evidence="6">Glutamate receptor-interacting protein 1</fullName>
    </submittedName>
</protein>
<dbReference type="EMBL" id="REGW02000020">
    <property type="protein sequence ID" value="KAE8281178.1"/>
    <property type="molecule type" value="Genomic_DNA"/>
</dbReference>
<feature type="domain" description="PDZ" evidence="5">
    <location>
        <begin position="238"/>
        <end position="321"/>
    </location>
</feature>
<sequence>MGFVSWQHAIGGHEHPEAVRTGATLLIEYDVSVMDSVATASGPLLVEVARRRAPAWAWLCPPPMFCSKQVIIIDKVKPASIADRCGALHAGDHILSVDGKSMEFCSLAEATQLLSASCQTVRMEILPQHQARPALNAPQHVKVQRSPRPLPWETGNSAPVLPPYHYNTAQSLVLSRLHSAYSLSSLNMSTLPRNMYPTSPRGTLMRRKAKKKDFKSSLSLASSTVGLAGQVVHTETTEVTLLGDGIMGFGLQLQGGVFATETLSSPPLIAYIDPDSPAERCGILQIGDRILSINGVPTEDSTLEETNQLLRDSSITAQLTLEIEFDVAESVIPSSGTFHVKLPKKPGVELGITISSPSNRKPGDPLIISDIKKGSVAHRTGTLELGDKLLAIDNIRVENCSMEEAVQILQQCEELVKLKIRKDEDNSDEQEVSGSIIYTVELQRYGGPLGITISGTEEPFDPIIISSLSKGGLAERTGAIHVGDRILAINSSSLKGKPLSEAISLLQQAGETVTLKIKKQGELSSPKSCVIGPGLGPGAGLVQEHQDGEEEPVVMVAPLSREQRAFSTLPSVDSAVESWDGSNMDSSFTTPAPPFQSSTYSFHEWRNAKTANSQSSSSTRQSQSAVRSGFTVGHDGTEPDQEENFWSQALEDLETCGQSGILRELEASFQERSNSRPQVTARSNTLPSDPQRRAFAMRKMRQEVNEILNQNPVELHKRFCGLLDRGVYVSNIRPGGPAERGGLRAYDRIQINHVRTRDFDCCLVVPLIAESPNHLELVISRNPTSSSTSLLANHTDGITNSSHSSQPVSSELGPSDQVEDGGPIKWTQPGDGLMAGLGVGLGVGQMLGSGLKGYRTMSPLKPLVLLVQDTWALVLVVTEPWVLVQLMPEPQPVVYDMVLTVTESWVSSQSHDHCFYESRAVAPGPDLVLPEPEPPWLLVVQVKNHSSTKTDGTSESRTC</sequence>
<feature type="domain" description="PDZ" evidence="5">
    <location>
        <begin position="439"/>
        <end position="521"/>
    </location>
</feature>
<evidence type="ECO:0000259" key="5">
    <source>
        <dbReference type="PROSITE" id="PS50106"/>
    </source>
</evidence>
<dbReference type="SUPFAM" id="SSF50156">
    <property type="entry name" value="PDZ domain-like"/>
    <property type="match status" value="5"/>
</dbReference>
<dbReference type="PANTHER" id="PTHR46227:SF3">
    <property type="entry name" value="GLUTAMATE RECEPTOR-INTERACTING PROTEIN 1"/>
    <property type="match status" value="1"/>
</dbReference>
<dbReference type="FunFam" id="2.30.42.10:FF:000025">
    <property type="entry name" value="Glutamate receptor interacting protein 1"/>
    <property type="match status" value="1"/>
</dbReference>
<dbReference type="InterPro" id="IPR001478">
    <property type="entry name" value="PDZ"/>
</dbReference>
<evidence type="ECO:0000256" key="4">
    <source>
        <dbReference type="SAM" id="MobiDB-lite"/>
    </source>
</evidence>
<dbReference type="GO" id="GO:0098887">
    <property type="term" value="P:neurotransmitter receptor transport, endosome to postsynaptic membrane"/>
    <property type="evidence" value="ECO:0007669"/>
    <property type="project" value="TreeGrafter"/>
</dbReference>
<feature type="region of interest" description="Disordered" evidence="4">
    <location>
        <begin position="610"/>
        <end position="641"/>
    </location>
</feature>
<dbReference type="PROSITE" id="PS50106">
    <property type="entry name" value="PDZ"/>
    <property type="match status" value="5"/>
</dbReference>
<feature type="region of interest" description="Disordered" evidence="4">
    <location>
        <begin position="789"/>
        <end position="825"/>
    </location>
</feature>
<keyword evidence="6" id="KW-0675">Receptor</keyword>
<dbReference type="CDD" id="cd06686">
    <property type="entry name" value="PDZ4_GRIP1-2-like"/>
    <property type="match status" value="1"/>
</dbReference>
<dbReference type="InterPro" id="IPR043545">
    <property type="entry name" value="GRIP1/2"/>
</dbReference>
<keyword evidence="7" id="KW-1185">Reference proteome</keyword>
<feature type="domain" description="PDZ" evidence="5">
    <location>
        <begin position="726"/>
        <end position="783"/>
    </location>
</feature>
<feature type="compositionally biased region" description="Low complexity" evidence="4">
    <location>
        <begin position="613"/>
        <end position="624"/>
    </location>
</feature>
<dbReference type="CDD" id="cd06683">
    <property type="entry name" value="PDZ6_GRIP1-2-like"/>
    <property type="match status" value="1"/>
</dbReference>
<dbReference type="Gene3D" id="2.30.42.10">
    <property type="match status" value="5"/>
</dbReference>
<name>A0A6G0HPI9_LARCR</name>
<proteinExistence type="predicted"/>
<gene>
    <name evidence="6" type="ORF">D5F01_LYC20152</name>
</gene>
<evidence type="ECO:0000256" key="2">
    <source>
        <dbReference type="ARBA" id="ARBA00022490"/>
    </source>
</evidence>
<dbReference type="Pfam" id="PF17820">
    <property type="entry name" value="PDZ_6"/>
    <property type="match status" value="1"/>
</dbReference>
<keyword evidence="2" id="KW-0963">Cytoplasm</keyword>
<comment type="caution">
    <text evidence="6">The sequence shown here is derived from an EMBL/GenBank/DDBJ whole genome shotgun (WGS) entry which is preliminary data.</text>
</comment>
<dbReference type="InterPro" id="IPR036034">
    <property type="entry name" value="PDZ_sf"/>
</dbReference>
<accession>A0A6G0HPI9</accession>
<dbReference type="FunFam" id="2.30.42.10:FF:000022">
    <property type="entry name" value="Glutamate receptor interacting protein 1"/>
    <property type="match status" value="1"/>
</dbReference>
<evidence type="ECO:0000313" key="7">
    <source>
        <dbReference type="Proteomes" id="UP000424527"/>
    </source>
</evidence>
<dbReference type="CDD" id="cd06682">
    <property type="entry name" value="PDZ5_GRIP1-2-like"/>
    <property type="match status" value="1"/>
</dbReference>
<dbReference type="FunFam" id="2.30.42.10:FF:000031">
    <property type="entry name" value="Glutamate receptor interacting protein 1"/>
    <property type="match status" value="1"/>
</dbReference>
<keyword evidence="3" id="KW-0677">Repeat</keyword>
<dbReference type="GO" id="GO:0005737">
    <property type="term" value="C:cytoplasm"/>
    <property type="evidence" value="ECO:0007669"/>
    <property type="project" value="UniProtKB-SubCell"/>
</dbReference>
<dbReference type="CDD" id="cd06684">
    <property type="entry name" value="PDZ3_GRIP1-2-like"/>
    <property type="match status" value="1"/>
</dbReference>
<organism evidence="6 7">
    <name type="scientific">Larimichthys crocea</name>
    <name type="common">Large yellow croaker</name>
    <name type="synonym">Pseudosciaena crocea</name>
    <dbReference type="NCBI Taxonomy" id="215358"/>
    <lineage>
        <taxon>Eukaryota</taxon>
        <taxon>Metazoa</taxon>
        <taxon>Chordata</taxon>
        <taxon>Craniata</taxon>
        <taxon>Vertebrata</taxon>
        <taxon>Euteleostomi</taxon>
        <taxon>Actinopterygii</taxon>
        <taxon>Neopterygii</taxon>
        <taxon>Teleostei</taxon>
        <taxon>Neoteleostei</taxon>
        <taxon>Acanthomorphata</taxon>
        <taxon>Eupercaria</taxon>
        <taxon>Sciaenidae</taxon>
        <taxon>Larimichthys</taxon>
    </lineage>
</organism>
<dbReference type="Proteomes" id="UP000424527">
    <property type="component" value="Unassembled WGS sequence"/>
</dbReference>
<reference evidence="6 7" key="1">
    <citation type="submission" date="2019-07" db="EMBL/GenBank/DDBJ databases">
        <title>Chromosome genome assembly for large yellow croaker.</title>
        <authorList>
            <person name="Xiao S."/>
        </authorList>
    </citation>
    <scope>NUCLEOTIDE SEQUENCE [LARGE SCALE GENOMIC DNA]</scope>
    <source>
        <strain evidence="6">JMULYC20181020</strain>
        <tissue evidence="6">Muscle</tissue>
    </source>
</reference>
<feature type="domain" description="PDZ" evidence="5">
    <location>
        <begin position="71"/>
        <end position="129"/>
    </location>
</feature>
<dbReference type="AlphaFoldDB" id="A0A6G0HPI9"/>
<feature type="domain" description="PDZ" evidence="5">
    <location>
        <begin position="339"/>
        <end position="424"/>
    </location>
</feature>
<dbReference type="Pfam" id="PF00595">
    <property type="entry name" value="PDZ"/>
    <property type="match status" value="3"/>
</dbReference>
<evidence type="ECO:0000256" key="1">
    <source>
        <dbReference type="ARBA" id="ARBA00004496"/>
    </source>
</evidence>
<dbReference type="InterPro" id="IPR041489">
    <property type="entry name" value="PDZ_6"/>
</dbReference>
<dbReference type="FunFam" id="2.30.42.10:FF:000034">
    <property type="entry name" value="Glutamate receptor interacting protein 1"/>
    <property type="match status" value="1"/>
</dbReference>
<comment type="subcellular location">
    <subcellularLocation>
        <location evidence="1">Cytoplasm</location>
    </subcellularLocation>
</comment>
<evidence type="ECO:0000313" key="6">
    <source>
        <dbReference type="EMBL" id="KAE8281178.1"/>
    </source>
</evidence>
<dbReference type="SMART" id="SM00228">
    <property type="entry name" value="PDZ"/>
    <property type="match status" value="5"/>
</dbReference>
<dbReference type="PANTHER" id="PTHR46227">
    <property type="entry name" value="GLUTAMATE RECEPTOR-INTERACTING PROTEIN GRIP"/>
    <property type="match status" value="1"/>
</dbReference>
<evidence type="ECO:0000256" key="3">
    <source>
        <dbReference type="ARBA" id="ARBA00022737"/>
    </source>
</evidence>